<keyword evidence="1" id="KW-0472">Membrane</keyword>
<feature type="transmembrane region" description="Helical" evidence="1">
    <location>
        <begin position="6"/>
        <end position="22"/>
    </location>
</feature>
<keyword evidence="1" id="KW-0812">Transmembrane</keyword>
<accession>A0A948TE66</accession>
<name>A0A948TE66_9GAMM</name>
<reference evidence="2" key="2">
    <citation type="submission" date="2021-04" db="EMBL/GenBank/DDBJ databases">
        <authorList>
            <person name="Gilroy R."/>
        </authorList>
    </citation>
    <scope>NUCLEOTIDE SEQUENCE</scope>
    <source>
        <strain evidence="2">378</strain>
    </source>
</reference>
<evidence type="ECO:0000313" key="3">
    <source>
        <dbReference type="Proteomes" id="UP000733611"/>
    </source>
</evidence>
<organism evidence="2 3">
    <name type="scientific">Candidatus Anaerobiospirillum pullicola</name>
    <dbReference type="NCBI Taxonomy" id="2838451"/>
    <lineage>
        <taxon>Bacteria</taxon>
        <taxon>Pseudomonadati</taxon>
        <taxon>Pseudomonadota</taxon>
        <taxon>Gammaproteobacteria</taxon>
        <taxon>Aeromonadales</taxon>
        <taxon>Succinivibrionaceae</taxon>
        <taxon>Anaerobiospirillum</taxon>
    </lineage>
</organism>
<protein>
    <submittedName>
        <fullName evidence="2">Uncharacterized protein</fullName>
    </submittedName>
</protein>
<keyword evidence="1" id="KW-1133">Transmembrane helix</keyword>
<dbReference type="Proteomes" id="UP000733611">
    <property type="component" value="Unassembled WGS sequence"/>
</dbReference>
<reference evidence="2" key="1">
    <citation type="journal article" date="2021" name="PeerJ">
        <title>Extensive microbial diversity within the chicken gut microbiome revealed by metagenomics and culture.</title>
        <authorList>
            <person name="Gilroy R."/>
            <person name="Ravi A."/>
            <person name="Getino M."/>
            <person name="Pursley I."/>
            <person name="Horton D.L."/>
            <person name="Alikhan N.F."/>
            <person name="Baker D."/>
            <person name="Gharbi K."/>
            <person name="Hall N."/>
            <person name="Watson M."/>
            <person name="Adriaenssens E.M."/>
            <person name="Foster-Nyarko E."/>
            <person name="Jarju S."/>
            <person name="Secka A."/>
            <person name="Antonio M."/>
            <person name="Oren A."/>
            <person name="Chaudhuri R.R."/>
            <person name="La Ragione R."/>
            <person name="Hildebrand F."/>
            <person name="Pallen M.J."/>
        </authorList>
    </citation>
    <scope>NUCLEOTIDE SEQUENCE</scope>
    <source>
        <strain evidence="2">378</strain>
    </source>
</reference>
<dbReference type="EMBL" id="JAHLFE010000015">
    <property type="protein sequence ID" value="MBU3843420.1"/>
    <property type="molecule type" value="Genomic_DNA"/>
</dbReference>
<dbReference type="AlphaFoldDB" id="A0A948TE66"/>
<comment type="caution">
    <text evidence="2">The sequence shown here is derived from an EMBL/GenBank/DDBJ whole genome shotgun (WGS) entry which is preliminary data.</text>
</comment>
<evidence type="ECO:0000313" key="2">
    <source>
        <dbReference type="EMBL" id="MBU3843420.1"/>
    </source>
</evidence>
<evidence type="ECO:0000256" key="1">
    <source>
        <dbReference type="SAM" id="Phobius"/>
    </source>
</evidence>
<sequence>MSVSLGTIVVLAIIAIPCYFGAKRIARSFSRKGGCGCDAGSSCHCEEQSPVVTGAKDESTQCCCCQQHDGSCCDEAGHEHEGKFNANCTHENSLNGTKKCCCNEK</sequence>
<gene>
    <name evidence="2" type="ORF">H9847_00890</name>
</gene>
<proteinExistence type="predicted"/>